<protein>
    <submittedName>
        <fullName evidence="4">Uncharacterized protein</fullName>
    </submittedName>
</protein>
<feature type="compositionally biased region" description="Low complexity" evidence="3">
    <location>
        <begin position="295"/>
        <end position="308"/>
    </location>
</feature>
<dbReference type="InterPro" id="IPR001370">
    <property type="entry name" value="BIR_rpt"/>
</dbReference>
<dbReference type="PANTHER" id="PTHR46771:SF5">
    <property type="entry name" value="DETERIN"/>
    <property type="match status" value="1"/>
</dbReference>
<organism evidence="4 5">
    <name type="scientific">Torulaspora globosa</name>
    <dbReference type="NCBI Taxonomy" id="48254"/>
    <lineage>
        <taxon>Eukaryota</taxon>
        <taxon>Fungi</taxon>
        <taxon>Dikarya</taxon>
        <taxon>Ascomycota</taxon>
        <taxon>Saccharomycotina</taxon>
        <taxon>Saccharomycetes</taxon>
        <taxon>Saccharomycetales</taxon>
        <taxon>Saccharomycetaceae</taxon>
        <taxon>Torulaspora</taxon>
    </lineage>
</organism>
<dbReference type="KEGG" id="tgb:HG536_0B03980"/>
<dbReference type="GO" id="GO:0046872">
    <property type="term" value="F:metal ion binding"/>
    <property type="evidence" value="ECO:0007669"/>
    <property type="project" value="UniProtKB-KW"/>
</dbReference>
<evidence type="ECO:0000256" key="2">
    <source>
        <dbReference type="ARBA" id="ARBA00022833"/>
    </source>
</evidence>
<dbReference type="PROSITE" id="PS50143">
    <property type="entry name" value="BIR_REPEAT_2"/>
    <property type="match status" value="2"/>
</dbReference>
<dbReference type="AlphaFoldDB" id="A0A7G3ZDE8"/>
<evidence type="ECO:0000256" key="1">
    <source>
        <dbReference type="ARBA" id="ARBA00022723"/>
    </source>
</evidence>
<dbReference type="RefSeq" id="XP_037138209.1">
    <property type="nucleotide sequence ID" value="XM_037282314.1"/>
</dbReference>
<reference evidence="4 5" key="1">
    <citation type="submission" date="2020-06" db="EMBL/GenBank/DDBJ databases">
        <title>The yeast mating-type switching endonuclease HO is a domesticated member of an unorthodox homing genetic element family.</title>
        <authorList>
            <person name="Coughlan A.Y."/>
            <person name="Lombardi L."/>
            <person name="Braun-Galleani S."/>
            <person name="Martos A.R."/>
            <person name="Galeote V."/>
            <person name="Bigey F."/>
            <person name="Dequin S."/>
            <person name="Byrne K.P."/>
            <person name="Wolfe K.H."/>
        </authorList>
    </citation>
    <scope>NUCLEOTIDE SEQUENCE [LARGE SCALE GENOMIC DNA]</scope>
    <source>
        <strain evidence="4 5">CBS764</strain>
    </source>
</reference>
<keyword evidence="2" id="KW-0862">Zinc</keyword>
<dbReference type="InterPro" id="IPR051190">
    <property type="entry name" value="Baculoviral_IAP"/>
</dbReference>
<gene>
    <name evidence="4" type="ORF">HG536_0B03980</name>
</gene>
<dbReference type="PANTHER" id="PTHR46771">
    <property type="entry name" value="DETERIN"/>
    <property type="match status" value="1"/>
</dbReference>
<evidence type="ECO:0000313" key="4">
    <source>
        <dbReference type="EMBL" id="QLL31534.1"/>
    </source>
</evidence>
<dbReference type="SUPFAM" id="SSF57924">
    <property type="entry name" value="Inhibitor of apoptosis (IAP) repeat"/>
    <property type="match status" value="2"/>
</dbReference>
<dbReference type="OrthoDB" id="4070233at2759"/>
<dbReference type="SMART" id="SM00238">
    <property type="entry name" value="BIR"/>
    <property type="match status" value="1"/>
</dbReference>
<dbReference type="GeneID" id="59324653"/>
<evidence type="ECO:0000313" key="5">
    <source>
        <dbReference type="Proteomes" id="UP000515788"/>
    </source>
</evidence>
<dbReference type="Pfam" id="PF00653">
    <property type="entry name" value="BIR"/>
    <property type="match status" value="2"/>
</dbReference>
<name>A0A7G3ZDE8_9SACH</name>
<keyword evidence="1" id="KW-0479">Metal-binding</keyword>
<dbReference type="EMBL" id="CP059247">
    <property type="protein sequence ID" value="QLL31534.1"/>
    <property type="molecule type" value="Genomic_DNA"/>
</dbReference>
<proteinExistence type="predicted"/>
<dbReference type="Gene3D" id="1.10.1170.10">
    <property type="entry name" value="Inhibitor Of Apoptosis Protein (2mihbC-IAP-1), Chain A"/>
    <property type="match status" value="2"/>
</dbReference>
<accession>A0A7G3ZDE8</accession>
<evidence type="ECO:0000256" key="3">
    <source>
        <dbReference type="SAM" id="MobiDB-lite"/>
    </source>
</evidence>
<feature type="region of interest" description="Disordered" evidence="3">
    <location>
        <begin position="408"/>
        <end position="438"/>
    </location>
</feature>
<feature type="compositionally biased region" description="Basic and acidic residues" evidence="3">
    <location>
        <begin position="424"/>
        <end position="438"/>
    </location>
</feature>
<keyword evidence="5" id="KW-1185">Reference proteome</keyword>
<feature type="region of interest" description="Disordered" evidence="3">
    <location>
        <begin position="264"/>
        <end position="323"/>
    </location>
</feature>
<dbReference type="Proteomes" id="UP000515788">
    <property type="component" value="Chromosome 2"/>
</dbReference>
<sequence>MNNGSSITTGGLSPMCSLEARIKSFRNTAIIDGKKYRWPYTVIPFEDMAKLGFFYHPFKDSKLEGEVCRDAVQCVYCKNVTHDFKECRSKKKDITETMTNVLRQHLANDGESCLLSSVKLQALQDVSMEFESVKWEETPVFRDPLGQKATHLRKFTFEMNWNLKSDNLTPQKMSEAGLLRYDSSFTGFEDLTEGQVHDACYCIYCKRLVASWQSHDNPLLEHYKSCGGNCFFFKTMKADINYSGILQELEDKLANDSFANDTDKEPCRATNGLIEKGDAPLGKIGEENDEREVESLLASGSSSPASEGNGQLSSPMKSPIRKKRLLRRSSTKRYFEGDTSNVSEIGADQDKDLVVEFKDHVEKARTVGRKNKILDDSSDDFSFSAQGQSTFEIPAIPVPLAANNFEKVDEETEEHSDVSQSERAASHEQSKESVHSDLQNERLNAIPIDGILSPDTSLRSSIASTPIHSPQTGPHKILRRVDQLPEEPQHLRHLRGRKIL</sequence>